<dbReference type="GO" id="GO:0004817">
    <property type="term" value="F:cysteine-tRNA ligase activity"/>
    <property type="evidence" value="ECO:0007669"/>
    <property type="project" value="UniProtKB-EC"/>
</dbReference>
<keyword evidence="9 12" id="KW-0648">Protein biosynthesis</keyword>
<keyword evidence="7 12" id="KW-0862">Zinc</keyword>
<comment type="cofactor">
    <cofactor evidence="12">
        <name>Zn(2+)</name>
        <dbReference type="ChEBI" id="CHEBI:29105"/>
    </cofactor>
    <text evidence="12">Binds 1 zinc ion per subunit.</text>
</comment>
<dbReference type="Pfam" id="PF23493">
    <property type="entry name" value="CysS_C"/>
    <property type="match status" value="1"/>
</dbReference>
<keyword evidence="8 12" id="KW-0067">ATP-binding</keyword>
<evidence type="ECO:0000256" key="9">
    <source>
        <dbReference type="ARBA" id="ARBA00022917"/>
    </source>
</evidence>
<evidence type="ECO:0000256" key="10">
    <source>
        <dbReference type="ARBA" id="ARBA00023146"/>
    </source>
</evidence>
<dbReference type="InterPro" id="IPR009080">
    <property type="entry name" value="tRNAsynth_Ia_anticodon-bd"/>
</dbReference>
<evidence type="ECO:0000256" key="7">
    <source>
        <dbReference type="ARBA" id="ARBA00022833"/>
    </source>
</evidence>
<keyword evidence="10 12" id="KW-0030">Aminoacyl-tRNA synthetase</keyword>
<feature type="short sequence motif" description="'KMSKS' region" evidence="12">
    <location>
        <begin position="266"/>
        <end position="270"/>
    </location>
</feature>
<dbReference type="SUPFAM" id="SSF47323">
    <property type="entry name" value="Anticodon-binding domain of a subclass of class I aminoacyl-tRNA synthetases"/>
    <property type="match status" value="1"/>
</dbReference>
<evidence type="ECO:0000256" key="5">
    <source>
        <dbReference type="ARBA" id="ARBA00022723"/>
    </source>
</evidence>
<feature type="binding site" evidence="12">
    <location>
        <position position="210"/>
    </location>
    <ligand>
        <name>Zn(2+)</name>
        <dbReference type="ChEBI" id="CHEBI:29105"/>
    </ligand>
</feature>
<evidence type="ECO:0000313" key="14">
    <source>
        <dbReference type="EMBL" id="MEV0967051.1"/>
    </source>
</evidence>
<evidence type="ECO:0000256" key="1">
    <source>
        <dbReference type="ARBA" id="ARBA00005594"/>
    </source>
</evidence>
<feature type="short sequence motif" description="'HIGH' region" evidence="12">
    <location>
        <begin position="31"/>
        <end position="41"/>
    </location>
</feature>
<protein>
    <recommendedName>
        <fullName evidence="12">Cysteine--tRNA ligase</fullName>
        <ecNumber evidence="12">6.1.1.16</ecNumber>
    </recommendedName>
    <alternativeName>
        <fullName evidence="12">Cysteinyl-tRNA synthetase</fullName>
        <shortName evidence="12">CysRS</shortName>
    </alternativeName>
</protein>
<dbReference type="Gene3D" id="3.40.50.620">
    <property type="entry name" value="HUPs"/>
    <property type="match status" value="1"/>
</dbReference>
<keyword evidence="3 12" id="KW-0963">Cytoplasm</keyword>
<dbReference type="Pfam" id="PF09190">
    <property type="entry name" value="DALR_2"/>
    <property type="match status" value="1"/>
</dbReference>
<reference evidence="14 15" key="1">
    <citation type="submission" date="2024-06" db="EMBL/GenBank/DDBJ databases">
        <title>The Natural Products Discovery Center: Release of the First 8490 Sequenced Strains for Exploring Actinobacteria Biosynthetic Diversity.</title>
        <authorList>
            <person name="Kalkreuter E."/>
            <person name="Kautsar S.A."/>
            <person name="Yang D."/>
            <person name="Bader C.D."/>
            <person name="Teijaro C.N."/>
            <person name="Fluegel L."/>
            <person name="Davis C.M."/>
            <person name="Simpson J.R."/>
            <person name="Lauterbach L."/>
            <person name="Steele A.D."/>
            <person name="Gui C."/>
            <person name="Meng S."/>
            <person name="Li G."/>
            <person name="Viehrig K."/>
            <person name="Ye F."/>
            <person name="Su P."/>
            <person name="Kiefer A.F."/>
            <person name="Nichols A."/>
            <person name="Cepeda A.J."/>
            <person name="Yan W."/>
            <person name="Fan B."/>
            <person name="Jiang Y."/>
            <person name="Adhikari A."/>
            <person name="Zheng C.-J."/>
            <person name="Schuster L."/>
            <person name="Cowan T.M."/>
            <person name="Smanski M.J."/>
            <person name="Chevrette M.G."/>
            <person name="De Carvalho L.P.S."/>
            <person name="Shen B."/>
        </authorList>
    </citation>
    <scope>NUCLEOTIDE SEQUENCE [LARGE SCALE GENOMIC DNA]</scope>
    <source>
        <strain evidence="14 15">NPDC050100</strain>
    </source>
</reference>
<keyword evidence="6 12" id="KW-0547">Nucleotide-binding</keyword>
<name>A0ABV3G6G1_MICGL</name>
<evidence type="ECO:0000259" key="13">
    <source>
        <dbReference type="SMART" id="SM00840"/>
    </source>
</evidence>
<evidence type="ECO:0000256" key="12">
    <source>
        <dbReference type="HAMAP-Rule" id="MF_00041"/>
    </source>
</evidence>
<evidence type="ECO:0000256" key="4">
    <source>
        <dbReference type="ARBA" id="ARBA00022598"/>
    </source>
</evidence>
<dbReference type="Proteomes" id="UP001551675">
    <property type="component" value="Unassembled WGS sequence"/>
</dbReference>
<feature type="binding site" evidence="12">
    <location>
        <position position="29"/>
    </location>
    <ligand>
        <name>Zn(2+)</name>
        <dbReference type="ChEBI" id="CHEBI:29105"/>
    </ligand>
</feature>
<dbReference type="NCBIfam" id="TIGR00435">
    <property type="entry name" value="cysS"/>
    <property type="match status" value="1"/>
</dbReference>
<comment type="similarity">
    <text evidence="1 12">Belongs to the class-I aminoacyl-tRNA synthetase family.</text>
</comment>
<dbReference type="SMART" id="SM00840">
    <property type="entry name" value="DALR_2"/>
    <property type="match status" value="1"/>
</dbReference>
<comment type="caution">
    <text evidence="14">The sequence shown here is derived from an EMBL/GenBank/DDBJ whole genome shotgun (WGS) entry which is preliminary data.</text>
</comment>
<comment type="subcellular location">
    <subcellularLocation>
        <location evidence="12">Cytoplasm</location>
    </subcellularLocation>
</comment>
<dbReference type="Pfam" id="PF01406">
    <property type="entry name" value="tRNA-synt_1e"/>
    <property type="match status" value="1"/>
</dbReference>
<evidence type="ECO:0000256" key="6">
    <source>
        <dbReference type="ARBA" id="ARBA00022741"/>
    </source>
</evidence>
<dbReference type="EMBL" id="JBFALK010000001">
    <property type="protein sequence ID" value="MEV0967051.1"/>
    <property type="molecule type" value="Genomic_DNA"/>
</dbReference>
<dbReference type="InterPro" id="IPR032678">
    <property type="entry name" value="tRNA-synt_1_cat_dom"/>
</dbReference>
<dbReference type="InterPro" id="IPR014729">
    <property type="entry name" value="Rossmann-like_a/b/a_fold"/>
</dbReference>
<dbReference type="InterPro" id="IPR015803">
    <property type="entry name" value="Cys-tRNA-ligase"/>
</dbReference>
<dbReference type="PANTHER" id="PTHR10890:SF30">
    <property type="entry name" value="CYSTEINE--TRNA LIGASE"/>
    <property type="match status" value="1"/>
</dbReference>
<dbReference type="SUPFAM" id="SSF52374">
    <property type="entry name" value="Nucleotidylyl transferase"/>
    <property type="match status" value="1"/>
</dbReference>
<comment type="catalytic activity">
    <reaction evidence="11 12">
        <text>tRNA(Cys) + L-cysteine + ATP = L-cysteinyl-tRNA(Cys) + AMP + diphosphate</text>
        <dbReference type="Rhea" id="RHEA:17773"/>
        <dbReference type="Rhea" id="RHEA-COMP:9661"/>
        <dbReference type="Rhea" id="RHEA-COMP:9679"/>
        <dbReference type="ChEBI" id="CHEBI:30616"/>
        <dbReference type="ChEBI" id="CHEBI:33019"/>
        <dbReference type="ChEBI" id="CHEBI:35235"/>
        <dbReference type="ChEBI" id="CHEBI:78442"/>
        <dbReference type="ChEBI" id="CHEBI:78517"/>
        <dbReference type="ChEBI" id="CHEBI:456215"/>
        <dbReference type="EC" id="6.1.1.16"/>
    </reaction>
</comment>
<dbReference type="InterPro" id="IPR056411">
    <property type="entry name" value="CysS_C"/>
</dbReference>
<keyword evidence="5 12" id="KW-0479">Metal-binding</keyword>
<organism evidence="14 15">
    <name type="scientific">Microtetraspora glauca</name>
    <dbReference type="NCBI Taxonomy" id="1996"/>
    <lineage>
        <taxon>Bacteria</taxon>
        <taxon>Bacillati</taxon>
        <taxon>Actinomycetota</taxon>
        <taxon>Actinomycetes</taxon>
        <taxon>Streptosporangiales</taxon>
        <taxon>Streptosporangiaceae</taxon>
        <taxon>Microtetraspora</taxon>
    </lineage>
</organism>
<sequence>MSLNLYDTSTRTVRDFVPVEPGRVSMYLCGATVQAPPHIGHIRSGVNFDVLRRWLVRLGYEVTFCRNVTDLDDKIIRVAADEGVPWFVVAERNQRAFGWAYDQLGCLPPTVEPRAMGHVPEMVELMRRLIDKGHAYAVGGDVYFDVVSYADRYGRLSNQKLENMRRAGDTDTDSLKHDPRDFALWKGAKPGEPTWPTPWGRGRPGWHLECSAMATKYLGGTFDIHGGGVDLIFPHHENEIAQSQAAGDGFARYWLHNGMLKLAGEKMSKSLGNSLLIPDMLRKVRAVELRYYLVAAHYRSEIDYSEEALQEAAAGYRRLEGFVTRAAEVIHDVDAVAPLPQAFVDAMNDDLNVSQALAVIHEVVREGNVALAQGNKEQIARLLAETQNMLDVLGLDPRSEQWRGTGDSGLREVVDGLVAVALEQRQAARARKDYAAADAIREQLAAAGVVVEDTPQGPRWELAR</sequence>
<evidence type="ECO:0000256" key="8">
    <source>
        <dbReference type="ARBA" id="ARBA00022840"/>
    </source>
</evidence>
<dbReference type="Gene3D" id="1.20.120.1910">
    <property type="entry name" value="Cysteine-tRNA ligase, C-terminal anti-codon recognition domain"/>
    <property type="match status" value="1"/>
</dbReference>
<feature type="domain" description="Cysteinyl-tRNA synthetase class Ia DALR" evidence="13">
    <location>
        <begin position="342"/>
        <end position="403"/>
    </location>
</feature>
<dbReference type="EC" id="6.1.1.16" evidence="12"/>
<evidence type="ECO:0000313" key="15">
    <source>
        <dbReference type="Proteomes" id="UP001551675"/>
    </source>
</evidence>
<dbReference type="PRINTS" id="PR00983">
    <property type="entry name" value="TRNASYNTHCYS"/>
</dbReference>
<dbReference type="InterPro" id="IPR024909">
    <property type="entry name" value="Cys-tRNA/MSH_ligase"/>
</dbReference>
<evidence type="ECO:0000256" key="3">
    <source>
        <dbReference type="ARBA" id="ARBA00022490"/>
    </source>
</evidence>
<keyword evidence="15" id="KW-1185">Reference proteome</keyword>
<dbReference type="PANTHER" id="PTHR10890">
    <property type="entry name" value="CYSTEINYL-TRNA SYNTHETASE"/>
    <property type="match status" value="1"/>
</dbReference>
<dbReference type="RefSeq" id="WP_061253158.1">
    <property type="nucleotide sequence ID" value="NZ_JBFALK010000001.1"/>
</dbReference>
<keyword evidence="4 12" id="KW-0436">Ligase</keyword>
<evidence type="ECO:0000256" key="2">
    <source>
        <dbReference type="ARBA" id="ARBA00011245"/>
    </source>
</evidence>
<proteinExistence type="inferred from homology"/>
<comment type="subunit">
    <text evidence="2 12">Monomer.</text>
</comment>
<accession>A0ABV3G6G1</accession>
<feature type="binding site" evidence="12">
    <location>
        <position position="239"/>
    </location>
    <ligand>
        <name>Zn(2+)</name>
        <dbReference type="ChEBI" id="CHEBI:29105"/>
    </ligand>
</feature>
<dbReference type="InterPro" id="IPR015273">
    <property type="entry name" value="Cys-tRNA-synt_Ia_DALR"/>
</dbReference>
<evidence type="ECO:0000256" key="11">
    <source>
        <dbReference type="ARBA" id="ARBA00047398"/>
    </source>
</evidence>
<gene>
    <name evidence="12 14" type="primary">cysS</name>
    <name evidence="14" type="ORF">AB0I59_00340</name>
</gene>
<feature type="binding site" evidence="12">
    <location>
        <position position="269"/>
    </location>
    <ligand>
        <name>ATP</name>
        <dbReference type="ChEBI" id="CHEBI:30616"/>
    </ligand>
</feature>
<dbReference type="CDD" id="cd00672">
    <property type="entry name" value="CysRS_core"/>
    <property type="match status" value="1"/>
</dbReference>
<feature type="binding site" evidence="12">
    <location>
        <position position="235"/>
    </location>
    <ligand>
        <name>Zn(2+)</name>
        <dbReference type="ChEBI" id="CHEBI:29105"/>
    </ligand>
</feature>
<dbReference type="HAMAP" id="MF_00041">
    <property type="entry name" value="Cys_tRNA_synth"/>
    <property type="match status" value="1"/>
</dbReference>